<feature type="compositionally biased region" description="Pro residues" evidence="1">
    <location>
        <begin position="139"/>
        <end position="157"/>
    </location>
</feature>
<feature type="region of interest" description="Disordered" evidence="1">
    <location>
        <begin position="28"/>
        <end position="227"/>
    </location>
</feature>
<dbReference type="PRINTS" id="PR01217">
    <property type="entry name" value="PRICHEXTENSN"/>
</dbReference>
<comment type="caution">
    <text evidence="4">The sequence shown here is derived from an EMBL/GenBank/DDBJ whole genome shotgun (WGS) entry which is preliminary data.</text>
</comment>
<keyword evidence="5" id="KW-1185">Reference proteome</keyword>
<feature type="compositionally biased region" description="Polar residues" evidence="1">
    <location>
        <begin position="390"/>
        <end position="416"/>
    </location>
</feature>
<evidence type="ECO:0000256" key="2">
    <source>
        <dbReference type="SAM" id="Phobius"/>
    </source>
</evidence>
<proteinExistence type="predicted"/>
<dbReference type="InParanoid" id="A0A024G3B1"/>
<feature type="compositionally biased region" description="Polar residues" evidence="1">
    <location>
        <begin position="192"/>
        <end position="227"/>
    </location>
</feature>
<keyword evidence="3" id="KW-0732">Signal</keyword>
<evidence type="ECO:0000256" key="3">
    <source>
        <dbReference type="SAM" id="SignalP"/>
    </source>
</evidence>
<feature type="transmembrane region" description="Helical" evidence="2">
    <location>
        <begin position="238"/>
        <end position="260"/>
    </location>
</feature>
<dbReference type="EMBL" id="CAIX01000015">
    <property type="protein sequence ID" value="CCI41156.1"/>
    <property type="molecule type" value="Genomic_DNA"/>
</dbReference>
<feature type="signal peptide" evidence="3">
    <location>
        <begin position="1"/>
        <end position="20"/>
    </location>
</feature>
<evidence type="ECO:0000256" key="1">
    <source>
        <dbReference type="SAM" id="MobiDB-lite"/>
    </source>
</evidence>
<evidence type="ECO:0000313" key="5">
    <source>
        <dbReference type="Proteomes" id="UP000053237"/>
    </source>
</evidence>
<feature type="compositionally biased region" description="Pro residues" evidence="1">
    <location>
        <begin position="40"/>
        <end position="130"/>
    </location>
</feature>
<dbReference type="AlphaFoldDB" id="A0A024G3B1"/>
<keyword evidence="2" id="KW-1133">Transmembrane helix</keyword>
<reference evidence="4 5" key="1">
    <citation type="submission" date="2012-05" db="EMBL/GenBank/DDBJ databases">
        <title>Recombination and specialization in a pathogen metapopulation.</title>
        <authorList>
            <person name="Gardiner A."/>
            <person name="Kemen E."/>
            <person name="Schultz-Larsen T."/>
            <person name="MacLean D."/>
            <person name="Van Oosterhout C."/>
            <person name="Jones J.D.G."/>
        </authorList>
    </citation>
    <scope>NUCLEOTIDE SEQUENCE [LARGE SCALE GENOMIC DNA]</scope>
    <source>
        <strain evidence="4 5">Ac Nc2</strain>
    </source>
</reference>
<accession>A0A024G3B1</accession>
<dbReference type="OrthoDB" id="165528at2759"/>
<dbReference type="Proteomes" id="UP000053237">
    <property type="component" value="Unassembled WGS sequence"/>
</dbReference>
<name>A0A024G3B1_9STRA</name>
<feature type="compositionally biased region" description="Low complexity" evidence="1">
    <location>
        <begin position="172"/>
        <end position="181"/>
    </location>
</feature>
<keyword evidence="2" id="KW-0812">Transmembrane</keyword>
<organism evidence="4 5">
    <name type="scientific">Albugo candida</name>
    <dbReference type="NCBI Taxonomy" id="65357"/>
    <lineage>
        <taxon>Eukaryota</taxon>
        <taxon>Sar</taxon>
        <taxon>Stramenopiles</taxon>
        <taxon>Oomycota</taxon>
        <taxon>Peronosporomycetes</taxon>
        <taxon>Albuginales</taxon>
        <taxon>Albuginaceae</taxon>
        <taxon>Albugo</taxon>
    </lineage>
</organism>
<gene>
    <name evidence="4" type="ORF">BN9_019400</name>
</gene>
<feature type="compositionally biased region" description="Low complexity" evidence="1">
    <location>
        <begin position="453"/>
        <end position="464"/>
    </location>
</feature>
<feature type="chain" id="PRO_5001532147" evidence="3">
    <location>
        <begin position="21"/>
        <end position="464"/>
    </location>
</feature>
<sequence length="464" mass="49127">MRLKTISLVLFCTQLYIADASGGVRIRKLEGGGTNGSASPPAPSPETPPPPPSTPPNPTPPPPNPTPPPPNPPPPPPNPSPPPPNPSLPPPSPSPPQTPPPNQVPPPPPTPSNPPTPPPTPSNPPTPPPSDENNEKKIPSPPSQPPTHNPPPPPPPRQDTNPSTPKQPDPQSSPTAPNNMPNSPPPSTNPTLAQTTQPNSPTQSLEPQSQAPTSDTPSGTPLDSNATSKKNAMNIGTVAGIVAGIVGGVAFLAFCTICFLHRKKEMEDDPLSPFGASMEKGFQATSQESYNNIESRNHAPEPHPYAIPMDHAVDRSSQHRYFDAVTGPLTSPLGQAKKVPPRVIDRIGPNVAAPNLWVSAMESQTQDVDEEDVERRSSLPTRKDSYVSARDSSITDAKSYDQNTALPASSPYSQGSYDGIPSEMDLRSSRLSGKSAERESKAEFPDFEDVRESSFASSRSSYDL</sequence>
<protein>
    <submittedName>
        <fullName evidence="4">Uncharacterized protein</fullName>
    </submittedName>
</protein>
<feature type="compositionally biased region" description="Basic and acidic residues" evidence="1">
    <location>
        <begin position="373"/>
        <end position="385"/>
    </location>
</feature>
<keyword evidence="2" id="KW-0472">Membrane</keyword>
<dbReference type="STRING" id="65357.A0A024G3B1"/>
<feature type="region of interest" description="Disordered" evidence="1">
    <location>
        <begin position="362"/>
        <end position="464"/>
    </location>
</feature>
<evidence type="ECO:0000313" key="4">
    <source>
        <dbReference type="EMBL" id="CCI41156.1"/>
    </source>
</evidence>
<feature type="compositionally biased region" description="Basic and acidic residues" evidence="1">
    <location>
        <begin position="435"/>
        <end position="452"/>
    </location>
</feature>